<feature type="chain" id="PRO_5005191136" description="FAD-binding PCMH-type domain-containing protein" evidence="3">
    <location>
        <begin position="23"/>
        <end position="824"/>
    </location>
</feature>
<dbReference type="InterPro" id="IPR036318">
    <property type="entry name" value="FAD-bd_PCMH-like_sf"/>
</dbReference>
<reference evidence="5" key="1">
    <citation type="submission" date="2014-11" db="EMBL/GenBank/DDBJ databases">
        <authorList>
            <person name="Otto D Thomas"/>
            <person name="Naeem Raeece"/>
        </authorList>
    </citation>
    <scope>NUCLEOTIDE SEQUENCE</scope>
</reference>
<dbReference type="AlphaFoldDB" id="A0A0G4H9W9"/>
<dbReference type="Gene3D" id="3.30.43.10">
    <property type="entry name" value="Uridine Diphospho-n-acetylenolpyruvylglucosamine Reductase, domain 2"/>
    <property type="match status" value="1"/>
</dbReference>
<evidence type="ECO:0000259" key="4">
    <source>
        <dbReference type="PROSITE" id="PS51387"/>
    </source>
</evidence>
<organism evidence="5">
    <name type="scientific">Chromera velia CCMP2878</name>
    <dbReference type="NCBI Taxonomy" id="1169474"/>
    <lineage>
        <taxon>Eukaryota</taxon>
        <taxon>Sar</taxon>
        <taxon>Alveolata</taxon>
        <taxon>Colpodellida</taxon>
        <taxon>Chromeraceae</taxon>
        <taxon>Chromera</taxon>
    </lineage>
</organism>
<accession>A0A0G4H9W9</accession>
<dbReference type="GO" id="GO:0071949">
    <property type="term" value="F:FAD binding"/>
    <property type="evidence" value="ECO:0007669"/>
    <property type="project" value="InterPro"/>
</dbReference>
<dbReference type="InterPro" id="IPR006094">
    <property type="entry name" value="Oxid_FAD_bind_N"/>
</dbReference>
<feature type="compositionally biased region" description="Polar residues" evidence="2">
    <location>
        <begin position="729"/>
        <end position="743"/>
    </location>
</feature>
<dbReference type="InterPro" id="IPR016166">
    <property type="entry name" value="FAD-bd_PCMH"/>
</dbReference>
<dbReference type="Pfam" id="PF04030">
    <property type="entry name" value="ALO"/>
    <property type="match status" value="1"/>
</dbReference>
<feature type="region of interest" description="Disordered" evidence="2">
    <location>
        <begin position="728"/>
        <end position="769"/>
    </location>
</feature>
<dbReference type="EMBL" id="CDMZ01002094">
    <property type="protein sequence ID" value="CEM40725.1"/>
    <property type="molecule type" value="Genomic_DNA"/>
</dbReference>
<dbReference type="InterPro" id="IPR016171">
    <property type="entry name" value="Vanillyl_alc_oxidase_C-sub2"/>
</dbReference>
<evidence type="ECO:0000256" key="1">
    <source>
        <dbReference type="ARBA" id="ARBA00023002"/>
    </source>
</evidence>
<keyword evidence="1" id="KW-0560">Oxidoreductase</keyword>
<dbReference type="Pfam" id="PF01565">
    <property type="entry name" value="FAD_binding_4"/>
    <property type="match status" value="1"/>
</dbReference>
<dbReference type="Gene3D" id="1.10.45.10">
    <property type="entry name" value="Vanillyl-alcohol Oxidase, Chain A, domain 4"/>
    <property type="match status" value="1"/>
</dbReference>
<feature type="compositionally biased region" description="Basic and acidic residues" evidence="2">
    <location>
        <begin position="617"/>
        <end position="643"/>
    </location>
</feature>
<dbReference type="PhylomeDB" id="A0A0G4H9W9"/>
<evidence type="ECO:0000256" key="2">
    <source>
        <dbReference type="SAM" id="MobiDB-lite"/>
    </source>
</evidence>
<dbReference type="GO" id="GO:0003885">
    <property type="term" value="F:D-arabinono-1,4-lactone oxidase activity"/>
    <property type="evidence" value="ECO:0007669"/>
    <property type="project" value="InterPro"/>
</dbReference>
<proteinExistence type="predicted"/>
<protein>
    <recommendedName>
        <fullName evidence="4">FAD-binding PCMH-type domain-containing protein</fullName>
    </recommendedName>
</protein>
<feature type="region of interest" description="Disordered" evidence="2">
    <location>
        <begin position="602"/>
        <end position="651"/>
    </location>
</feature>
<gene>
    <name evidence="5" type="ORF">Cvel_6032</name>
</gene>
<evidence type="ECO:0000313" key="5">
    <source>
        <dbReference type="EMBL" id="CEM40725.1"/>
    </source>
</evidence>
<evidence type="ECO:0000256" key="3">
    <source>
        <dbReference type="SAM" id="SignalP"/>
    </source>
</evidence>
<dbReference type="SUPFAM" id="SSF56176">
    <property type="entry name" value="FAD-binding/transporter-associated domain-like"/>
    <property type="match status" value="1"/>
</dbReference>
<dbReference type="InterPro" id="IPR010031">
    <property type="entry name" value="FAD_lactone_oxidase-like"/>
</dbReference>
<sequence>MTVWAGPCLLFLWILICGSVDGQSNGTSNHTVVDTNWLPLKQGCTVEYAGFASRTDYKIVCRNWGGNLNWEADVLVNVHDKEGLVGIVKHAHELGYRVKPIGSGHSWSTIAVPGKEDGKPAIQVSMAKLNRVLSVGPAHERDWKKKGDAERKKAYHVKVEGGIQVFHLSRELERLGLSLEEQGAVAFQSVAGALATGTHGSGLRQGSLSSSVVEMEIISGQGEVLTVNENHNRDLFMAARHGIGGCGVVYSVTLRAVPLFFVQRFSMRVPNFSTDVLANIDPYRNFQLPASIKEMGLTHENTQFQWYWMPQDDSGLLTYFVVHGHDSVGGRCVHALTNGAGKNGKPLPEECKGKHEQLCAGFGDFRDHLAECKVAAQGVALVEWCNCTDVAFRGYEHGLDDPVLMWDMEYALPFEDEQPLLDEYLQWCRDHPGGYSALGDSMVLHGRYNMKDDIPVSNCFGFDCAVIEIELVAGQSEADLLRTKPLYMEFADALAQITQGYCGRPHWGKVMDSATKEYLWSTYPKMAEFVDVCTRYDPAGVFVNDFWKKMILPKNQRDVSSLNSPCIPTAVQASDVFQKYVNPQRDTAFVLGKHALPSAVPPVTRVEEGTVSSSSKEQMKAGGEERVRDPHGVRAALGEKDSSSSDSQGGGWSHITTFQWILLANALVGVLVNLRALYQIVGEFTMSLCKKRIPGYVGQPPHANSGRFGFVRQLSTNLYRALSLDLENPTVSSGTSASCSPESESADRGRTRRARIDEDEAAEGVSSVEEDLKNFQQYDHLPSSFSAACRSRATTADDEAEMQERPGSGGGVTVIRKGQTKKGL</sequence>
<dbReference type="PANTHER" id="PTHR43762">
    <property type="entry name" value="L-GULONOLACTONE OXIDASE"/>
    <property type="match status" value="1"/>
</dbReference>
<feature type="region of interest" description="Disordered" evidence="2">
    <location>
        <begin position="789"/>
        <end position="824"/>
    </location>
</feature>
<dbReference type="PANTHER" id="PTHR43762:SF1">
    <property type="entry name" value="D-ARABINONO-1,4-LACTONE OXIDASE"/>
    <property type="match status" value="1"/>
</dbReference>
<dbReference type="VEuPathDB" id="CryptoDB:Cvel_6032"/>
<dbReference type="Gene3D" id="3.30.465.10">
    <property type="match status" value="1"/>
</dbReference>
<dbReference type="InterPro" id="IPR016167">
    <property type="entry name" value="FAD-bd_PCMH_sub1"/>
</dbReference>
<dbReference type="PROSITE" id="PS51387">
    <property type="entry name" value="FAD_PCMH"/>
    <property type="match status" value="1"/>
</dbReference>
<name>A0A0G4H9W9_9ALVE</name>
<dbReference type="GO" id="GO:0016020">
    <property type="term" value="C:membrane"/>
    <property type="evidence" value="ECO:0007669"/>
    <property type="project" value="InterPro"/>
</dbReference>
<dbReference type="Gene3D" id="3.30.70.2520">
    <property type="match status" value="1"/>
</dbReference>
<feature type="signal peptide" evidence="3">
    <location>
        <begin position="1"/>
        <end position="22"/>
    </location>
</feature>
<feature type="domain" description="FAD-binding PCMH-type" evidence="4">
    <location>
        <begin position="68"/>
        <end position="259"/>
    </location>
</feature>
<dbReference type="InterPro" id="IPR016169">
    <property type="entry name" value="FAD-bd_PCMH_sub2"/>
</dbReference>
<keyword evidence="3" id="KW-0732">Signal</keyword>
<dbReference type="InterPro" id="IPR007173">
    <property type="entry name" value="ALO_C"/>
</dbReference>